<dbReference type="PANTHER" id="PTHR43675">
    <property type="entry name" value="ARSENITE METHYLTRANSFERASE"/>
    <property type="match status" value="1"/>
</dbReference>
<evidence type="ECO:0000256" key="3">
    <source>
        <dbReference type="ARBA" id="ARBA00034487"/>
    </source>
</evidence>
<proteinExistence type="inferred from homology"/>
<evidence type="ECO:0000256" key="2">
    <source>
        <dbReference type="ARBA" id="ARBA00022691"/>
    </source>
</evidence>
<dbReference type="InterPro" id="IPR025714">
    <property type="entry name" value="Methyltranfer_dom"/>
</dbReference>
<comment type="catalytic activity">
    <reaction evidence="8">
        <text>arsenic triglutathione + 3 [thioredoxin]-dithiol + 3 S-adenosyl-L-methionine = trimethylarsine + 3 [thioredoxin]-disulfide + 3 glutathione + 3 S-adenosyl-L-homocysteine + 3 H(+)</text>
        <dbReference type="Rhea" id="RHEA:69432"/>
        <dbReference type="Rhea" id="RHEA-COMP:10698"/>
        <dbReference type="Rhea" id="RHEA-COMP:10700"/>
        <dbReference type="ChEBI" id="CHEBI:15378"/>
        <dbReference type="ChEBI" id="CHEBI:27130"/>
        <dbReference type="ChEBI" id="CHEBI:29950"/>
        <dbReference type="ChEBI" id="CHEBI:50058"/>
        <dbReference type="ChEBI" id="CHEBI:57856"/>
        <dbReference type="ChEBI" id="CHEBI:57925"/>
        <dbReference type="ChEBI" id="CHEBI:59789"/>
        <dbReference type="ChEBI" id="CHEBI:183640"/>
        <dbReference type="EC" id="2.1.1.137"/>
    </reaction>
</comment>
<dbReference type="PANTHER" id="PTHR43675:SF8">
    <property type="entry name" value="ARSENITE METHYLTRANSFERASE"/>
    <property type="match status" value="1"/>
</dbReference>
<evidence type="ECO:0000256" key="8">
    <source>
        <dbReference type="ARBA" id="ARBA00048428"/>
    </source>
</evidence>
<comment type="similarity">
    <text evidence="3">Belongs to the methyltransferase superfamily. Arsenite methyltransferase family.</text>
</comment>
<dbReference type="GO" id="GO:0032259">
    <property type="term" value="P:methylation"/>
    <property type="evidence" value="ECO:0007669"/>
    <property type="project" value="UniProtKB-KW"/>
</dbReference>
<feature type="region of interest" description="Disordered" evidence="9">
    <location>
        <begin position="1"/>
        <end position="32"/>
    </location>
</feature>
<gene>
    <name evidence="11" type="primary">arsM</name>
    <name evidence="11" type="ORF">B1C78_13045</name>
</gene>
<comment type="caution">
    <text evidence="11">The sequence shown here is derived from an EMBL/GenBank/DDBJ whole genome shotgun (WGS) entry which is preliminary data.</text>
</comment>
<organism evidence="11 12">
    <name type="scientific">Thioalkalivibrio denitrificans</name>
    <dbReference type="NCBI Taxonomy" id="108003"/>
    <lineage>
        <taxon>Bacteria</taxon>
        <taxon>Pseudomonadati</taxon>
        <taxon>Pseudomonadota</taxon>
        <taxon>Gammaproteobacteria</taxon>
        <taxon>Chromatiales</taxon>
        <taxon>Ectothiorhodospiraceae</taxon>
        <taxon>Thioalkalivibrio</taxon>
    </lineage>
</organism>
<dbReference type="SUPFAM" id="SSF53335">
    <property type="entry name" value="S-adenosyl-L-methionine-dependent methyltransferases"/>
    <property type="match status" value="1"/>
</dbReference>
<evidence type="ECO:0000256" key="6">
    <source>
        <dbReference type="ARBA" id="ARBA00047941"/>
    </source>
</evidence>
<keyword evidence="11" id="KW-0489">Methyltransferase</keyword>
<evidence type="ECO:0000313" key="12">
    <source>
        <dbReference type="Proteomes" id="UP000189462"/>
    </source>
</evidence>
<evidence type="ECO:0000256" key="5">
    <source>
        <dbReference type="ARBA" id="ARBA00034545"/>
    </source>
</evidence>
<dbReference type="InterPro" id="IPR026669">
    <property type="entry name" value="Arsenite_MeTrfase-like"/>
</dbReference>
<dbReference type="GO" id="GO:0030791">
    <property type="term" value="F:arsenite methyltransferase activity"/>
    <property type="evidence" value="ECO:0007669"/>
    <property type="project" value="UniProtKB-EC"/>
</dbReference>
<name>A0A1V3NCZ9_9GAMM</name>
<dbReference type="STRING" id="108003.B1C78_13045"/>
<evidence type="ECO:0000313" key="11">
    <source>
        <dbReference type="EMBL" id="OOG22977.1"/>
    </source>
</evidence>
<comment type="catalytic activity">
    <reaction evidence="7">
        <text>arsenic triglutathione + 2 [thioredoxin]-dithiol + 2 S-adenosyl-L-methionine + H2O = dimethylarsinous acid + 2 [thioredoxin]-disulfide + 3 glutathione + 2 S-adenosyl-L-homocysteine + 2 H(+)</text>
        <dbReference type="Rhea" id="RHEA:69464"/>
        <dbReference type="Rhea" id="RHEA-COMP:10698"/>
        <dbReference type="Rhea" id="RHEA-COMP:10700"/>
        <dbReference type="ChEBI" id="CHEBI:15377"/>
        <dbReference type="ChEBI" id="CHEBI:15378"/>
        <dbReference type="ChEBI" id="CHEBI:23808"/>
        <dbReference type="ChEBI" id="CHEBI:29950"/>
        <dbReference type="ChEBI" id="CHEBI:50058"/>
        <dbReference type="ChEBI" id="CHEBI:57856"/>
        <dbReference type="ChEBI" id="CHEBI:57925"/>
        <dbReference type="ChEBI" id="CHEBI:59789"/>
        <dbReference type="ChEBI" id="CHEBI:183640"/>
        <dbReference type="EC" id="2.1.1.137"/>
    </reaction>
</comment>
<feature type="domain" description="Methyltransferase" evidence="10">
    <location>
        <begin position="83"/>
        <end position="229"/>
    </location>
</feature>
<dbReference type="NCBIfam" id="NF008823">
    <property type="entry name" value="PRK11873.1"/>
    <property type="match status" value="1"/>
</dbReference>
<dbReference type="CDD" id="cd02440">
    <property type="entry name" value="AdoMet_MTases"/>
    <property type="match status" value="1"/>
</dbReference>
<evidence type="ECO:0000256" key="7">
    <source>
        <dbReference type="ARBA" id="ARBA00047943"/>
    </source>
</evidence>
<evidence type="ECO:0000256" key="1">
    <source>
        <dbReference type="ARBA" id="ARBA00022679"/>
    </source>
</evidence>
<keyword evidence="2" id="KW-0949">S-adenosyl-L-methionine</keyword>
<dbReference type="Pfam" id="PF13847">
    <property type="entry name" value="Methyltransf_31"/>
    <property type="match status" value="1"/>
</dbReference>
<keyword evidence="12" id="KW-1185">Reference proteome</keyword>
<reference evidence="11 12" key="1">
    <citation type="submission" date="2017-02" db="EMBL/GenBank/DDBJ databases">
        <title>Genomic diversity within the haloalkaliphilic genus Thioalkalivibrio.</title>
        <authorList>
            <person name="Ahn A.-C."/>
            <person name="Meier-Kolthoff J."/>
            <person name="Overmars L."/>
            <person name="Richter M."/>
            <person name="Woyke T."/>
            <person name="Sorokin D.Y."/>
            <person name="Muyzer G."/>
        </authorList>
    </citation>
    <scope>NUCLEOTIDE SEQUENCE [LARGE SCALE GENOMIC DNA]</scope>
    <source>
        <strain evidence="11 12">ALJD</strain>
    </source>
</reference>
<accession>A0A1V3NCZ9</accession>
<dbReference type="Gene3D" id="3.40.50.150">
    <property type="entry name" value="Vaccinia Virus protein VP39"/>
    <property type="match status" value="1"/>
</dbReference>
<feature type="compositionally biased region" description="Polar residues" evidence="9">
    <location>
        <begin position="22"/>
        <end position="32"/>
    </location>
</feature>
<dbReference type="OrthoDB" id="9772751at2"/>
<dbReference type="Proteomes" id="UP000189462">
    <property type="component" value="Unassembled WGS sequence"/>
</dbReference>
<dbReference type="EC" id="2.1.1.137" evidence="4"/>
<dbReference type="AlphaFoldDB" id="A0A1V3NCZ9"/>
<protein>
    <recommendedName>
        <fullName evidence="5">Arsenite methyltransferase</fullName>
        <ecNumber evidence="4">2.1.1.137</ecNumber>
    </recommendedName>
</protein>
<evidence type="ECO:0000259" key="10">
    <source>
        <dbReference type="Pfam" id="PF13847"/>
    </source>
</evidence>
<dbReference type="EMBL" id="MVBK01000081">
    <property type="protein sequence ID" value="OOG22977.1"/>
    <property type="molecule type" value="Genomic_DNA"/>
</dbReference>
<evidence type="ECO:0000256" key="9">
    <source>
        <dbReference type="SAM" id="MobiDB-lite"/>
    </source>
</evidence>
<comment type="catalytic activity">
    <reaction evidence="6">
        <text>arsenic triglutathione + [thioredoxin]-dithiol + S-adenosyl-L-methionine + 2 H2O = methylarsonous acid + [thioredoxin]-disulfide + 3 glutathione + S-adenosyl-L-homocysteine + H(+)</text>
        <dbReference type="Rhea" id="RHEA:69460"/>
        <dbReference type="Rhea" id="RHEA-COMP:10698"/>
        <dbReference type="Rhea" id="RHEA-COMP:10700"/>
        <dbReference type="ChEBI" id="CHEBI:15377"/>
        <dbReference type="ChEBI" id="CHEBI:15378"/>
        <dbReference type="ChEBI" id="CHEBI:17826"/>
        <dbReference type="ChEBI" id="CHEBI:29950"/>
        <dbReference type="ChEBI" id="CHEBI:50058"/>
        <dbReference type="ChEBI" id="CHEBI:57856"/>
        <dbReference type="ChEBI" id="CHEBI:57925"/>
        <dbReference type="ChEBI" id="CHEBI:59789"/>
        <dbReference type="ChEBI" id="CHEBI:183640"/>
        <dbReference type="EC" id="2.1.1.137"/>
    </reaction>
</comment>
<dbReference type="InterPro" id="IPR029063">
    <property type="entry name" value="SAM-dependent_MTases_sf"/>
</dbReference>
<sequence length="271" mass="28636">MQQKSANDIRRHVSDSYAKVAESSSRGDSCGTATSCCGVSDDAAINTLISTRLGYTEEDLAVAPEGADMGLGCGNPRAIASLKPGEVVVDLGSGGGFDCFLAAREVGESGRVIGVDMTPAMVNKARANAEQGGFDNVEFRLGEIEHLPVPDNTADVIISNCVINLSPDKPQVFREAFRILKPGGRLAISDVVAGTELPEEIANDMALHACCVAGASLVDELETILRDAGFSDVRITPKDESRDFIRDWAPGRGVEDYVLSAHIEAVKRVGV</sequence>
<dbReference type="RefSeq" id="WP_077279593.1">
    <property type="nucleotide sequence ID" value="NZ_MVBK01000081.1"/>
</dbReference>
<evidence type="ECO:0000256" key="4">
    <source>
        <dbReference type="ARBA" id="ARBA00034521"/>
    </source>
</evidence>
<keyword evidence="1 11" id="KW-0808">Transferase</keyword>